<evidence type="ECO:0000313" key="3">
    <source>
        <dbReference type="Proteomes" id="UP001164746"/>
    </source>
</evidence>
<accession>A0ABY7DTT5</accession>
<feature type="domain" description="EGF-like" evidence="1">
    <location>
        <begin position="119"/>
        <end position="158"/>
    </location>
</feature>
<feature type="domain" description="EGF-like" evidence="1">
    <location>
        <begin position="202"/>
        <end position="236"/>
    </location>
</feature>
<dbReference type="EMBL" id="CP111014">
    <property type="protein sequence ID" value="WAR00040.1"/>
    <property type="molecule type" value="Genomic_DNA"/>
</dbReference>
<dbReference type="Pfam" id="PF01683">
    <property type="entry name" value="EB"/>
    <property type="match status" value="2"/>
</dbReference>
<evidence type="ECO:0000259" key="1">
    <source>
        <dbReference type="SMART" id="SM00181"/>
    </source>
</evidence>
<reference evidence="2" key="1">
    <citation type="submission" date="2022-11" db="EMBL/GenBank/DDBJ databases">
        <title>Centuries of genome instability and evolution in soft-shell clam transmissible cancer (bioRxiv).</title>
        <authorList>
            <person name="Hart S.F.M."/>
            <person name="Yonemitsu M.A."/>
            <person name="Giersch R.M."/>
            <person name="Beal B.F."/>
            <person name="Arriagada G."/>
            <person name="Davis B.W."/>
            <person name="Ostrander E.A."/>
            <person name="Goff S.P."/>
            <person name="Metzger M.J."/>
        </authorList>
    </citation>
    <scope>NUCLEOTIDE SEQUENCE</scope>
    <source>
        <strain evidence="2">MELC-2E11</strain>
        <tissue evidence="2">Siphon/mantle</tissue>
    </source>
</reference>
<proteinExistence type="predicted"/>
<dbReference type="Proteomes" id="UP001164746">
    <property type="component" value="Chromosome 3"/>
</dbReference>
<dbReference type="InterPro" id="IPR006149">
    <property type="entry name" value="EB_dom"/>
</dbReference>
<dbReference type="InterPro" id="IPR000742">
    <property type="entry name" value="EGF"/>
</dbReference>
<sequence length="433" mass="46060">MHFPPTPVYPSRQSHIPLEHMANLSSEQTLPEMSHFPPSAPPGYETRRFCASLSSLLMLIVNNHKSMLNERCVGRMVRCDRASMLCVCGNGCEPWNGSCSKTNKSLHCMFILEGKPWGPCTANDTCDKNVECLEGMCMCKDGFDGQCIMIGAFGGQCDGTGNNECSKDKNAVCDTTAEKCMCNAQSDPIQGMCRMRGAVGGMCDGSNECTQDVNAQCMDGMCTCKTGFSPFSGMCRRDGAEGGFCVENTCTMDKNAGCVSGMCMCKAGYRAIGGMCRRDGSFGGMCVGNACPNDKHAMCMNGMCVCSSTATAIAGWCVPNGAPGGHCELGACPLDKLATCTNNMCMCRTGSVAIGGSCRPTGSLGGMCSSTSKCKGKFLTCDTSSMMCVCRGGCRTFHGTPKATQVARYIKSGWFSNNMQTIQFQQTNIVPTK</sequence>
<dbReference type="PANTHER" id="PTHR39069:SF8">
    <property type="entry name" value="FI17111P1"/>
    <property type="match status" value="1"/>
</dbReference>
<gene>
    <name evidence="2" type="ORF">MAR_024412</name>
</gene>
<dbReference type="SMART" id="SM00181">
    <property type="entry name" value="EGF"/>
    <property type="match status" value="3"/>
</dbReference>
<evidence type="ECO:0000313" key="2">
    <source>
        <dbReference type="EMBL" id="WAR00040.1"/>
    </source>
</evidence>
<keyword evidence="3" id="KW-1185">Reference proteome</keyword>
<protein>
    <submittedName>
        <fullName evidence="2">TEN3-like protein</fullName>
    </submittedName>
</protein>
<organism evidence="2 3">
    <name type="scientific">Mya arenaria</name>
    <name type="common">Soft-shell clam</name>
    <dbReference type="NCBI Taxonomy" id="6604"/>
    <lineage>
        <taxon>Eukaryota</taxon>
        <taxon>Metazoa</taxon>
        <taxon>Spiralia</taxon>
        <taxon>Lophotrochozoa</taxon>
        <taxon>Mollusca</taxon>
        <taxon>Bivalvia</taxon>
        <taxon>Autobranchia</taxon>
        <taxon>Heteroconchia</taxon>
        <taxon>Euheterodonta</taxon>
        <taxon>Imparidentia</taxon>
        <taxon>Neoheterodontei</taxon>
        <taxon>Myida</taxon>
        <taxon>Myoidea</taxon>
        <taxon>Myidae</taxon>
        <taxon>Mya</taxon>
    </lineage>
</organism>
<name>A0ABY7DTT5_MYAAR</name>
<dbReference type="PANTHER" id="PTHR39069">
    <property type="entry name" value="ECDYSONE-INDUCIBLE GENE E1, ISOFORM A"/>
    <property type="match status" value="1"/>
</dbReference>
<feature type="domain" description="EGF-like" evidence="1">
    <location>
        <begin position="244"/>
        <end position="277"/>
    </location>
</feature>